<dbReference type="InterPro" id="IPR003601">
    <property type="entry name" value="Topo_IA_2"/>
</dbReference>
<evidence type="ECO:0000256" key="3">
    <source>
        <dbReference type="ARBA" id="ARBA00022723"/>
    </source>
</evidence>
<dbReference type="Gene3D" id="1.10.290.10">
    <property type="entry name" value="Topoisomerase I, domain 4"/>
    <property type="match status" value="1"/>
</dbReference>
<dbReference type="SMART" id="SM00437">
    <property type="entry name" value="TOP1Ac"/>
    <property type="match status" value="1"/>
</dbReference>
<dbReference type="Gene3D" id="3.30.65.10">
    <property type="entry name" value="Bacterial Topoisomerase I, domain 1"/>
    <property type="match status" value="2"/>
</dbReference>
<dbReference type="Pfam" id="PF01396">
    <property type="entry name" value="Zn_ribbon_Top1"/>
    <property type="match status" value="2"/>
</dbReference>
<evidence type="ECO:0000256" key="4">
    <source>
        <dbReference type="ARBA" id="ARBA00022771"/>
    </source>
</evidence>
<dbReference type="PANTHER" id="PTHR42785:SF1">
    <property type="entry name" value="DNA TOPOISOMERASE"/>
    <property type="match status" value="1"/>
</dbReference>
<dbReference type="InterPro" id="IPR000380">
    <property type="entry name" value="Topo_IA"/>
</dbReference>
<dbReference type="InterPro" id="IPR013825">
    <property type="entry name" value="Topo_IA_cen_sub2"/>
</dbReference>
<dbReference type="GO" id="GO:0005694">
    <property type="term" value="C:chromosome"/>
    <property type="evidence" value="ECO:0007669"/>
    <property type="project" value="InterPro"/>
</dbReference>
<keyword evidence="8 10" id="KW-0238">DNA-binding</keyword>
<dbReference type="SUPFAM" id="SSF56712">
    <property type="entry name" value="Prokaryotic type I DNA topoisomerase"/>
    <property type="match status" value="1"/>
</dbReference>
<protein>
    <recommendedName>
        <fullName evidence="10">DNA topoisomerase 1</fullName>
        <ecNumber evidence="10">5.6.2.1</ecNumber>
    </recommendedName>
    <alternativeName>
        <fullName evidence="10">DNA topoisomerase I</fullName>
    </alternativeName>
</protein>
<dbReference type="AlphaFoldDB" id="A0A2G9XCP0"/>
<dbReference type="InterPro" id="IPR013498">
    <property type="entry name" value="Topo_IA_Znf"/>
</dbReference>
<evidence type="ECO:0000259" key="11">
    <source>
        <dbReference type="PROSITE" id="PS50880"/>
    </source>
</evidence>
<dbReference type="InterPro" id="IPR034149">
    <property type="entry name" value="TOPRIM_TopoI"/>
</dbReference>
<feature type="domain" description="Toprim" evidence="11">
    <location>
        <begin position="6"/>
        <end position="120"/>
    </location>
</feature>
<dbReference type="GO" id="GO:0008270">
    <property type="term" value="F:zinc ion binding"/>
    <property type="evidence" value="ECO:0007669"/>
    <property type="project" value="UniProtKB-KW"/>
</dbReference>
<dbReference type="NCBIfam" id="TIGR01051">
    <property type="entry name" value="topA_bact"/>
    <property type="match status" value="1"/>
</dbReference>
<dbReference type="GO" id="GO:0003917">
    <property type="term" value="F:DNA topoisomerase type I (single strand cut, ATP-independent) activity"/>
    <property type="evidence" value="ECO:0007669"/>
    <property type="project" value="UniProtKB-UniRule"/>
</dbReference>
<feature type="site" description="Interaction with DNA" evidence="10">
    <location>
        <position position="161"/>
    </location>
</feature>
<dbReference type="PROSITE" id="PS50880">
    <property type="entry name" value="TOPRIM"/>
    <property type="match status" value="1"/>
</dbReference>
<dbReference type="PROSITE" id="PS52039">
    <property type="entry name" value="TOPO_IA_2"/>
    <property type="match status" value="1"/>
</dbReference>
<dbReference type="EC" id="5.6.2.1" evidence="10"/>
<feature type="region of interest" description="Interaction with DNA" evidence="10">
    <location>
        <begin position="169"/>
        <end position="174"/>
    </location>
</feature>
<feature type="site" description="Interaction with DNA" evidence="10">
    <location>
        <position position="154"/>
    </location>
</feature>
<dbReference type="SMART" id="SM00493">
    <property type="entry name" value="TOPRIM"/>
    <property type="match status" value="1"/>
</dbReference>
<dbReference type="HAMAP" id="MF_00952">
    <property type="entry name" value="Topoisom_1_prok"/>
    <property type="match status" value="1"/>
</dbReference>
<dbReference type="InterPro" id="IPR023405">
    <property type="entry name" value="Topo_IA_core_domain"/>
</dbReference>
<keyword evidence="3" id="KW-0479">Metal-binding</keyword>
<dbReference type="Gene3D" id="2.70.20.10">
    <property type="entry name" value="Topoisomerase I, domain 3"/>
    <property type="match status" value="1"/>
</dbReference>
<dbReference type="InterPro" id="IPR013824">
    <property type="entry name" value="Topo_IA_cen_sub1"/>
</dbReference>
<dbReference type="Pfam" id="PF01131">
    <property type="entry name" value="Topoisom_bac"/>
    <property type="match status" value="1"/>
</dbReference>
<dbReference type="InterPro" id="IPR003602">
    <property type="entry name" value="Topo_IA_DNA-bd_dom"/>
</dbReference>
<dbReference type="CDD" id="cd03363">
    <property type="entry name" value="TOPRIM_TopoIA_TopoI"/>
    <property type="match status" value="1"/>
</dbReference>
<comment type="caution">
    <text evidence="13">The sequence shown here is derived from an EMBL/GenBank/DDBJ whole genome shotgun (WGS) entry which is preliminary data.</text>
</comment>
<feature type="domain" description="Topo IA-type catalytic" evidence="12">
    <location>
        <begin position="135"/>
        <end position="586"/>
    </location>
</feature>
<keyword evidence="7 10" id="KW-0799">Topoisomerase</keyword>
<dbReference type="EMBL" id="PCQY01000011">
    <property type="protein sequence ID" value="PIP04745.1"/>
    <property type="molecule type" value="Genomic_DNA"/>
</dbReference>
<proteinExistence type="inferred from homology"/>
<feature type="site" description="Interaction with DNA" evidence="10">
    <location>
        <position position="36"/>
    </location>
</feature>
<dbReference type="InterPro" id="IPR005733">
    <property type="entry name" value="TopoI_bac-type"/>
</dbReference>
<evidence type="ECO:0000256" key="2">
    <source>
        <dbReference type="ARBA" id="ARBA00009446"/>
    </source>
</evidence>
<keyword evidence="5" id="KW-0862">Zinc</keyword>
<feature type="site" description="Interaction with DNA" evidence="10">
    <location>
        <position position="518"/>
    </location>
</feature>
<keyword evidence="4" id="KW-0863">Zinc-finger</keyword>
<dbReference type="CDD" id="cd00186">
    <property type="entry name" value="TOP1Ac"/>
    <property type="match status" value="1"/>
</dbReference>
<dbReference type="SMART" id="SM00436">
    <property type="entry name" value="TOP1Bc"/>
    <property type="match status" value="1"/>
</dbReference>
<evidence type="ECO:0000259" key="12">
    <source>
        <dbReference type="PROSITE" id="PS52039"/>
    </source>
</evidence>
<comment type="subunit">
    <text evidence="10">Monomer.</text>
</comment>
<comment type="similarity">
    <text evidence="2 10">Belongs to the type IA topoisomerase family.</text>
</comment>
<feature type="site" description="Interaction with DNA" evidence="10">
    <location>
        <position position="319"/>
    </location>
</feature>
<evidence type="ECO:0000313" key="13">
    <source>
        <dbReference type="EMBL" id="PIP04745.1"/>
    </source>
</evidence>
<comment type="catalytic activity">
    <reaction evidence="1 10">
        <text>ATP-independent breakage of single-stranded DNA, followed by passage and rejoining.</text>
        <dbReference type="EC" id="5.6.2.1"/>
    </reaction>
</comment>
<dbReference type="Proteomes" id="UP000231388">
    <property type="component" value="Unassembled WGS sequence"/>
</dbReference>
<sequence length="689" mass="77060">MNEMSKYLVIVESPSKSKTLEKYLGKEYKVAASMGHIRDLPKSKLGVDTENNFAETYEISPSKKKTISALKKLVKEAKTVFLATDPDREGEAISWHLSQVLEGPAHIPLPFLRVSFHEITKDAVLSAFENPRELDMHLVNAQRARRILDRLVGYKLSPLLWKKIRYGLSAGRVQSPAVRFVVERQNEIDTFKSEKFYEVITGVSLKRDTPGLVLTAKLTHIDNVPIYGNKKYKLFAGEYTTSGTTLSNKDQVGVITSDLEKSSYKIASIDKKEYQKAPKPPFATSSLQQEASWRLGFSPKKTMSCAQKLYEAGLITYMRTDSVNLSVTAIDAIRALIAKKYGKDYLPSNPRFYKTKVKVAQEAHEAIRPTNVQVTKDSIKSAKILADELKLYEVIWQRTVVCQMSNVVYSSVNVGITASLDITNYTLYAKDSVVKFPGWLVCYSGGKAGKSFSAAESSPVFGLLAVGQIINFVSLNVLDKQTPPPPYYNEASLIKELEKFGIGRPSTYAPIMSTIQERGYVQKIEGKLKPTDAGIVVTKLLTDNFSDIVDVNFTANMEDELDDIALAKKNILSVINDFYIPFEALLNKKHTDIDKSNYTILETLDEKCPKCHSPLVVKLGRFGRFISCGAYPKCEYLRSIVETVGIKCPKCKEGDVIVRRTKKGKIFYGCGNYPKCDFAVWKLSDIGRG</sequence>
<evidence type="ECO:0000313" key="14">
    <source>
        <dbReference type="Proteomes" id="UP000231388"/>
    </source>
</evidence>
<feature type="site" description="Interaction with DNA" evidence="10">
    <location>
        <position position="145"/>
    </location>
</feature>
<dbReference type="PANTHER" id="PTHR42785">
    <property type="entry name" value="DNA TOPOISOMERASE, TYPE IA, CORE"/>
    <property type="match status" value="1"/>
</dbReference>
<evidence type="ECO:0000256" key="9">
    <source>
        <dbReference type="ARBA" id="ARBA00023235"/>
    </source>
</evidence>
<keyword evidence="9 10" id="KW-0413">Isomerase</keyword>
<dbReference type="InterPro" id="IPR023406">
    <property type="entry name" value="Topo_IA_AS"/>
</dbReference>
<feature type="active site" description="O-(5'-phospho-DNA)-tyrosine intermediate" evidence="10">
    <location>
        <position position="317"/>
    </location>
</feature>
<dbReference type="InterPro" id="IPR013497">
    <property type="entry name" value="Topo_IA_cen"/>
</dbReference>
<evidence type="ECO:0000256" key="1">
    <source>
        <dbReference type="ARBA" id="ARBA00000213"/>
    </source>
</evidence>
<name>A0A2G9XCP0_UNCKA</name>
<evidence type="ECO:0000256" key="5">
    <source>
        <dbReference type="ARBA" id="ARBA00022833"/>
    </source>
</evidence>
<organism evidence="13 14">
    <name type="scientific">candidate division WWE3 bacterium CG23_combo_of_CG06-09_8_20_14_all_40_14</name>
    <dbReference type="NCBI Taxonomy" id="1975095"/>
    <lineage>
        <taxon>Bacteria</taxon>
        <taxon>Katanobacteria</taxon>
    </lineage>
</organism>
<evidence type="ECO:0000256" key="10">
    <source>
        <dbReference type="HAMAP-Rule" id="MF_00952"/>
    </source>
</evidence>
<evidence type="ECO:0000256" key="8">
    <source>
        <dbReference type="ARBA" id="ARBA00023125"/>
    </source>
</evidence>
<dbReference type="InterPro" id="IPR013826">
    <property type="entry name" value="Topo_IA_cen_sub3"/>
</dbReference>
<dbReference type="GO" id="GO:0006265">
    <property type="term" value="P:DNA topological change"/>
    <property type="evidence" value="ECO:0007669"/>
    <property type="project" value="UniProtKB-UniRule"/>
</dbReference>
<dbReference type="PROSITE" id="PS00396">
    <property type="entry name" value="TOPO_IA_1"/>
    <property type="match status" value="1"/>
</dbReference>
<feature type="site" description="Interaction with DNA" evidence="10">
    <location>
        <position position="146"/>
    </location>
</feature>
<comment type="function">
    <text evidence="10">Releases the supercoiling and torsional tension of DNA, which is introduced during the DNA replication and transcription, by transiently cleaving and rejoining one strand of the DNA duplex. Introduces a single-strand break via transesterification at a target site in duplex DNA. The scissile phosphodiester is attacked by the catalytic tyrosine of the enzyme, resulting in the formation of a DNA-(5'-phosphotyrosyl)-enzyme intermediate and the expulsion of a 3'-OH DNA strand. The free DNA strand then undergoes passage around the unbroken strand, thus removing DNA supercoils. Finally, in the religation step, the DNA 3'-OH attacks the covalent intermediate to expel the active-site tyrosine and restore the DNA phosphodiester backbone.</text>
</comment>
<feature type="site" description="Interaction with DNA" evidence="10">
    <location>
        <position position="149"/>
    </location>
</feature>
<gene>
    <name evidence="10" type="primary">topA</name>
    <name evidence="13" type="ORF">COX53_00875</name>
</gene>
<accession>A0A2G9XCP0</accession>
<keyword evidence="6" id="KW-0460">Magnesium</keyword>
<evidence type="ECO:0000256" key="7">
    <source>
        <dbReference type="ARBA" id="ARBA00023029"/>
    </source>
</evidence>
<dbReference type="SUPFAM" id="SSF57783">
    <property type="entry name" value="Zinc beta-ribbon"/>
    <property type="match status" value="1"/>
</dbReference>
<dbReference type="Gene3D" id="1.10.460.10">
    <property type="entry name" value="Topoisomerase I, domain 2"/>
    <property type="match status" value="1"/>
</dbReference>
<dbReference type="Pfam" id="PF01751">
    <property type="entry name" value="Toprim"/>
    <property type="match status" value="1"/>
</dbReference>
<dbReference type="Gene3D" id="3.40.50.140">
    <property type="match status" value="1"/>
</dbReference>
<dbReference type="InterPro" id="IPR006171">
    <property type="entry name" value="TOPRIM_dom"/>
</dbReference>
<dbReference type="InterPro" id="IPR028612">
    <property type="entry name" value="Topoisom_1_IA"/>
</dbReference>
<dbReference type="PRINTS" id="PR00417">
    <property type="entry name" value="PRTPISMRASEI"/>
</dbReference>
<reference evidence="13 14" key="1">
    <citation type="submission" date="2017-09" db="EMBL/GenBank/DDBJ databases">
        <title>Depth-based differentiation of microbial function through sediment-hosted aquifers and enrichment of novel symbionts in the deep terrestrial subsurface.</title>
        <authorList>
            <person name="Probst A.J."/>
            <person name="Ladd B."/>
            <person name="Jarett J.K."/>
            <person name="Geller-Mcgrath D.E."/>
            <person name="Sieber C.M."/>
            <person name="Emerson J.B."/>
            <person name="Anantharaman K."/>
            <person name="Thomas B.C."/>
            <person name="Malmstrom R."/>
            <person name="Stieglmeier M."/>
            <person name="Klingl A."/>
            <person name="Woyke T."/>
            <person name="Ryan C.M."/>
            <person name="Banfield J.F."/>
        </authorList>
    </citation>
    <scope>NUCLEOTIDE SEQUENCE [LARGE SCALE GENOMIC DNA]</scope>
    <source>
        <strain evidence="13">CG23_combo_of_CG06-09_8_20_14_all_40_14</strain>
    </source>
</reference>
<evidence type="ECO:0000256" key="6">
    <source>
        <dbReference type="ARBA" id="ARBA00022842"/>
    </source>
</evidence>
<dbReference type="GO" id="GO:0003677">
    <property type="term" value="F:DNA binding"/>
    <property type="evidence" value="ECO:0007669"/>
    <property type="project" value="UniProtKB-KW"/>
</dbReference>